<sequence>MGSLAEIAGSAQSQDPPNSGDPGDLVAQQRCAINLVRQMLGHFSPEALVHYASYNNESMTRHLQQVWAAGPGMDKPGTILLRPAEQRMQPQGGC</sequence>
<reference evidence="2 3" key="1">
    <citation type="journal article" date="2019" name="Emerg. Microbes Infect.">
        <title>Comprehensive subspecies identification of 175 nontuberculous mycobacteria species based on 7547 genomic profiles.</title>
        <authorList>
            <person name="Matsumoto Y."/>
            <person name="Kinjo T."/>
            <person name="Motooka D."/>
            <person name="Nabeya D."/>
            <person name="Jung N."/>
            <person name="Uechi K."/>
            <person name="Horii T."/>
            <person name="Iida T."/>
            <person name="Fujita J."/>
            <person name="Nakamura S."/>
        </authorList>
    </citation>
    <scope>NUCLEOTIDE SEQUENCE [LARGE SCALE GENOMIC DNA]</scope>
    <source>
        <strain evidence="2 3">JCM 6377</strain>
    </source>
</reference>
<dbReference type="Proteomes" id="UP000465302">
    <property type="component" value="Unassembled WGS sequence"/>
</dbReference>
<organism evidence="2 3">
    <name type="scientific">Mycolicibacterium agri</name>
    <name type="common">Mycobacterium agri</name>
    <dbReference type="NCBI Taxonomy" id="36811"/>
    <lineage>
        <taxon>Bacteria</taxon>
        <taxon>Bacillati</taxon>
        <taxon>Actinomycetota</taxon>
        <taxon>Actinomycetes</taxon>
        <taxon>Mycobacteriales</taxon>
        <taxon>Mycobacteriaceae</taxon>
        <taxon>Mycolicibacterium</taxon>
    </lineage>
</organism>
<dbReference type="EMBL" id="BLKS01000004">
    <property type="protein sequence ID" value="GFG55855.1"/>
    <property type="molecule type" value="Genomic_DNA"/>
</dbReference>
<proteinExistence type="predicted"/>
<comment type="caution">
    <text evidence="2">The sequence shown here is derived from an EMBL/GenBank/DDBJ whole genome shotgun (WGS) entry which is preliminary data.</text>
</comment>
<protein>
    <submittedName>
        <fullName evidence="2">Uncharacterized protein</fullName>
    </submittedName>
</protein>
<accession>A0A7I9WDP8</accession>
<name>A0A7I9WDP8_MYCAG</name>
<dbReference type="AlphaFoldDB" id="A0A7I9WDP8"/>
<gene>
    <name evidence="2" type="ORF">MAGR_72960</name>
</gene>
<evidence type="ECO:0000256" key="1">
    <source>
        <dbReference type="SAM" id="MobiDB-lite"/>
    </source>
</evidence>
<feature type="region of interest" description="Disordered" evidence="1">
    <location>
        <begin position="1"/>
        <end position="26"/>
    </location>
</feature>
<evidence type="ECO:0000313" key="2">
    <source>
        <dbReference type="EMBL" id="GFG55855.1"/>
    </source>
</evidence>
<evidence type="ECO:0000313" key="3">
    <source>
        <dbReference type="Proteomes" id="UP000465302"/>
    </source>
</evidence>